<dbReference type="SUPFAM" id="SSF55874">
    <property type="entry name" value="ATPase domain of HSP90 chaperone/DNA topoisomerase II/histidine kinase"/>
    <property type="match status" value="1"/>
</dbReference>
<protein>
    <recommendedName>
        <fullName evidence="2">histidine kinase</fullName>
        <ecNumber evidence="2">2.7.13.3</ecNumber>
    </recommendedName>
</protein>
<organism evidence="13 14">
    <name type="scientific">Actinomadura vinacea</name>
    <dbReference type="NCBI Taxonomy" id="115336"/>
    <lineage>
        <taxon>Bacteria</taxon>
        <taxon>Bacillati</taxon>
        <taxon>Actinomycetota</taxon>
        <taxon>Actinomycetes</taxon>
        <taxon>Streptosporangiales</taxon>
        <taxon>Thermomonosporaceae</taxon>
        <taxon>Actinomadura</taxon>
    </lineage>
</organism>
<gene>
    <name evidence="13" type="ORF">GCM10010191_25060</name>
</gene>
<evidence type="ECO:0000256" key="5">
    <source>
        <dbReference type="ARBA" id="ARBA00022741"/>
    </source>
</evidence>
<evidence type="ECO:0000256" key="8">
    <source>
        <dbReference type="ARBA" id="ARBA00023012"/>
    </source>
</evidence>
<dbReference type="GO" id="GO:0016301">
    <property type="term" value="F:kinase activity"/>
    <property type="evidence" value="ECO:0007669"/>
    <property type="project" value="UniProtKB-KW"/>
</dbReference>
<dbReference type="InterPro" id="IPR050482">
    <property type="entry name" value="Sensor_HK_TwoCompSys"/>
</dbReference>
<dbReference type="EC" id="2.7.13.3" evidence="2"/>
<comment type="catalytic activity">
    <reaction evidence="1">
        <text>ATP + protein L-histidine = ADP + protein N-phospho-L-histidine.</text>
        <dbReference type="EC" id="2.7.13.3"/>
    </reaction>
</comment>
<keyword evidence="3" id="KW-0597">Phosphoprotein</keyword>
<keyword evidence="5" id="KW-0547">Nucleotide-binding</keyword>
<dbReference type="Gene3D" id="1.20.5.1930">
    <property type="match status" value="1"/>
</dbReference>
<dbReference type="Gene3D" id="3.30.565.10">
    <property type="entry name" value="Histidine kinase-like ATPase, C-terminal domain"/>
    <property type="match status" value="1"/>
</dbReference>
<evidence type="ECO:0000256" key="3">
    <source>
        <dbReference type="ARBA" id="ARBA00022553"/>
    </source>
</evidence>
<keyword evidence="14" id="KW-1185">Reference proteome</keyword>
<dbReference type="InterPro" id="IPR003594">
    <property type="entry name" value="HATPase_dom"/>
</dbReference>
<accession>A0ABN3IVP7</accession>
<dbReference type="InterPro" id="IPR036890">
    <property type="entry name" value="HATPase_C_sf"/>
</dbReference>
<name>A0ABN3IVP7_9ACTN</name>
<feature type="transmembrane region" description="Helical" evidence="10">
    <location>
        <begin position="56"/>
        <end position="75"/>
    </location>
</feature>
<feature type="domain" description="Signal transduction histidine kinase subgroup 3 dimerisation and phosphoacceptor" evidence="12">
    <location>
        <begin position="241"/>
        <end position="306"/>
    </location>
</feature>
<dbReference type="RefSeq" id="WP_344588988.1">
    <property type="nucleotide sequence ID" value="NZ_BAAARW010000011.1"/>
</dbReference>
<feature type="transmembrane region" description="Helical" evidence="10">
    <location>
        <begin position="188"/>
        <end position="204"/>
    </location>
</feature>
<reference evidence="13 14" key="1">
    <citation type="journal article" date="2019" name="Int. J. Syst. Evol. Microbiol.">
        <title>The Global Catalogue of Microorganisms (GCM) 10K type strain sequencing project: providing services to taxonomists for standard genome sequencing and annotation.</title>
        <authorList>
            <consortium name="The Broad Institute Genomics Platform"/>
            <consortium name="The Broad Institute Genome Sequencing Center for Infectious Disease"/>
            <person name="Wu L."/>
            <person name="Ma J."/>
        </authorList>
    </citation>
    <scope>NUCLEOTIDE SEQUENCE [LARGE SCALE GENOMIC DNA]</scope>
    <source>
        <strain evidence="13 14">JCM 3325</strain>
    </source>
</reference>
<dbReference type="EMBL" id="BAAARW010000011">
    <property type="protein sequence ID" value="GAA2414144.1"/>
    <property type="molecule type" value="Genomic_DNA"/>
</dbReference>
<dbReference type="PANTHER" id="PTHR24421:SF10">
    <property type="entry name" value="NITRATE_NITRITE SENSOR PROTEIN NARQ"/>
    <property type="match status" value="1"/>
</dbReference>
<evidence type="ECO:0000259" key="11">
    <source>
        <dbReference type="Pfam" id="PF02518"/>
    </source>
</evidence>
<feature type="coiled-coil region" evidence="9">
    <location>
        <begin position="211"/>
        <end position="245"/>
    </location>
</feature>
<evidence type="ECO:0000256" key="9">
    <source>
        <dbReference type="SAM" id="Coils"/>
    </source>
</evidence>
<dbReference type="PANTHER" id="PTHR24421">
    <property type="entry name" value="NITRATE/NITRITE SENSOR PROTEIN NARX-RELATED"/>
    <property type="match status" value="1"/>
</dbReference>
<feature type="transmembrane region" description="Helical" evidence="10">
    <location>
        <begin position="166"/>
        <end position="182"/>
    </location>
</feature>
<keyword evidence="7" id="KW-0067">ATP-binding</keyword>
<keyword evidence="9" id="KW-0175">Coiled coil</keyword>
<keyword evidence="10" id="KW-0472">Membrane</keyword>
<dbReference type="CDD" id="cd16917">
    <property type="entry name" value="HATPase_UhpB-NarQ-NarX-like"/>
    <property type="match status" value="1"/>
</dbReference>
<evidence type="ECO:0000256" key="4">
    <source>
        <dbReference type="ARBA" id="ARBA00022679"/>
    </source>
</evidence>
<keyword evidence="10" id="KW-1133">Transmembrane helix</keyword>
<proteinExistence type="predicted"/>
<evidence type="ECO:0000313" key="14">
    <source>
        <dbReference type="Proteomes" id="UP001501231"/>
    </source>
</evidence>
<keyword evidence="6 13" id="KW-0418">Kinase</keyword>
<evidence type="ECO:0000256" key="6">
    <source>
        <dbReference type="ARBA" id="ARBA00022777"/>
    </source>
</evidence>
<dbReference type="Pfam" id="PF07730">
    <property type="entry name" value="HisKA_3"/>
    <property type="match status" value="1"/>
</dbReference>
<dbReference type="Proteomes" id="UP001501231">
    <property type="component" value="Unassembled WGS sequence"/>
</dbReference>
<keyword evidence="8" id="KW-0902">Two-component regulatory system</keyword>
<feature type="transmembrane region" description="Helical" evidence="10">
    <location>
        <begin position="142"/>
        <end position="159"/>
    </location>
</feature>
<evidence type="ECO:0000256" key="7">
    <source>
        <dbReference type="ARBA" id="ARBA00022840"/>
    </source>
</evidence>
<dbReference type="InterPro" id="IPR011712">
    <property type="entry name" value="Sig_transdc_His_kin_sub3_dim/P"/>
</dbReference>
<feature type="domain" description="Histidine kinase/HSP90-like ATPase" evidence="11">
    <location>
        <begin position="350"/>
        <end position="443"/>
    </location>
</feature>
<comment type="caution">
    <text evidence="13">The sequence shown here is derived from an EMBL/GenBank/DDBJ whole genome shotgun (WGS) entry which is preliminary data.</text>
</comment>
<evidence type="ECO:0000256" key="1">
    <source>
        <dbReference type="ARBA" id="ARBA00000085"/>
    </source>
</evidence>
<evidence type="ECO:0000256" key="2">
    <source>
        <dbReference type="ARBA" id="ARBA00012438"/>
    </source>
</evidence>
<evidence type="ECO:0000313" key="13">
    <source>
        <dbReference type="EMBL" id="GAA2414144.1"/>
    </source>
</evidence>
<keyword evidence="4" id="KW-0808">Transferase</keyword>
<sequence length="446" mass="48149">MTSENSGGAGETLRLVTRPVAWPFAALVTGKADPLPAERPWPSWLRWTRRAGVGRLPYGLVLQIVDLIIAVSVLFGTYQLLQTQVAKTNTYGPDWYLFLWSAALAAPAALRQRHPVGAWRLSALALLVTSSHSWMMDKPRDVPYVPGGVFVLILCLYAVALRSPRGVTIGAGLVLFAGALAFDSHTAAGAAVLITLPLLFGHLVRQRHLTRREMAERVEAAERELAEQERRHRDAEAVLKERQRIARELHDVVAHHMSMIAIQAEAAPYTVPEMPDKIRKDLAEIRGTALDALTEMRRILGVLRAEDGAETAPQPGLDRLDMLFSGARVSGLSVWTSLDGDLDGVPQGVSLSAYRIVQEALSNAMRHAPGARVDVELIRKEAILLLSVINGPAADGHRPTPSPPGSGHGLMGMRERATMLGGGLTAEPTPEGGFAVTATLPLGPEA</sequence>
<keyword evidence="10" id="KW-0812">Transmembrane</keyword>
<evidence type="ECO:0000256" key="10">
    <source>
        <dbReference type="SAM" id="Phobius"/>
    </source>
</evidence>
<dbReference type="Pfam" id="PF02518">
    <property type="entry name" value="HATPase_c"/>
    <property type="match status" value="1"/>
</dbReference>
<evidence type="ECO:0000259" key="12">
    <source>
        <dbReference type="Pfam" id="PF07730"/>
    </source>
</evidence>